<keyword evidence="10" id="KW-1185">Reference proteome</keyword>
<evidence type="ECO:0000259" key="8">
    <source>
        <dbReference type="PROSITE" id="PS50110"/>
    </source>
</evidence>
<evidence type="ECO:0000313" key="10">
    <source>
        <dbReference type="Proteomes" id="UP001061361"/>
    </source>
</evidence>
<keyword evidence="3" id="KW-0805">Transcription regulation</keyword>
<dbReference type="InterPro" id="IPR003593">
    <property type="entry name" value="AAA+_ATPase"/>
</dbReference>
<protein>
    <submittedName>
        <fullName evidence="9">Sigma-54-dependent Fis family transcriptional regulator</fullName>
    </submittedName>
</protein>
<keyword evidence="5" id="KW-0804">Transcription</keyword>
<feature type="domain" description="Sigma-54 factor interaction" evidence="7">
    <location>
        <begin position="145"/>
        <end position="372"/>
    </location>
</feature>
<proteinExistence type="predicted"/>
<dbReference type="RefSeq" id="WP_264982479.1">
    <property type="nucleotide sequence ID" value="NZ_AP026708.1"/>
</dbReference>
<dbReference type="Gene3D" id="1.10.8.60">
    <property type="match status" value="1"/>
</dbReference>
<dbReference type="SUPFAM" id="SSF52540">
    <property type="entry name" value="P-loop containing nucleoside triphosphate hydrolases"/>
    <property type="match status" value="1"/>
</dbReference>
<dbReference type="PRINTS" id="PR01590">
    <property type="entry name" value="HTHFIS"/>
</dbReference>
<keyword evidence="2" id="KW-0067">ATP-binding</keyword>
<organism evidence="9 10">
    <name type="scientific">Pseudodesulfovibrio portus</name>
    <dbReference type="NCBI Taxonomy" id="231439"/>
    <lineage>
        <taxon>Bacteria</taxon>
        <taxon>Pseudomonadati</taxon>
        <taxon>Thermodesulfobacteriota</taxon>
        <taxon>Desulfovibrionia</taxon>
        <taxon>Desulfovibrionales</taxon>
        <taxon>Desulfovibrionaceae</taxon>
    </lineage>
</organism>
<keyword evidence="4" id="KW-0238">DNA-binding</keyword>
<dbReference type="PROSITE" id="PS50110">
    <property type="entry name" value="RESPONSE_REGULATORY"/>
    <property type="match status" value="1"/>
</dbReference>
<dbReference type="PROSITE" id="PS50045">
    <property type="entry name" value="SIGMA54_INTERACT_4"/>
    <property type="match status" value="1"/>
</dbReference>
<dbReference type="InterPro" id="IPR025943">
    <property type="entry name" value="Sigma_54_int_dom_ATP-bd_2"/>
</dbReference>
<dbReference type="InterPro" id="IPR001789">
    <property type="entry name" value="Sig_transdc_resp-reg_receiver"/>
</dbReference>
<feature type="domain" description="Response regulatory" evidence="8">
    <location>
        <begin position="6"/>
        <end position="120"/>
    </location>
</feature>
<dbReference type="InterPro" id="IPR009057">
    <property type="entry name" value="Homeodomain-like_sf"/>
</dbReference>
<dbReference type="Gene3D" id="3.40.50.300">
    <property type="entry name" value="P-loop containing nucleotide triphosphate hydrolases"/>
    <property type="match status" value="1"/>
</dbReference>
<evidence type="ECO:0000256" key="6">
    <source>
        <dbReference type="PROSITE-ProRule" id="PRU00169"/>
    </source>
</evidence>
<accession>A0ABM8AVK2</accession>
<dbReference type="SUPFAM" id="SSF46689">
    <property type="entry name" value="Homeodomain-like"/>
    <property type="match status" value="1"/>
</dbReference>
<dbReference type="PROSITE" id="PS00675">
    <property type="entry name" value="SIGMA54_INTERACT_1"/>
    <property type="match status" value="1"/>
</dbReference>
<evidence type="ECO:0000256" key="5">
    <source>
        <dbReference type="ARBA" id="ARBA00023163"/>
    </source>
</evidence>
<sequence length="446" mass="50607">MQSSYNVLVVDDEESIRKLLKNELDSDDRVIHTAENAHRARQLLKKQQFDVIILDIRLPDADGLDLFAEFKVANQDVEIILITGHGDIDNAVEAMRMGVFDYITKPFKLDRLEVVIERAYQRVCLQRENKGLRHTQEAKTDWYNLIGRSAPIREIKFLIDKLTTSEVPVLITGESGAGKDVVARAIHHRGGRSCQPLIVKNCAMLHKEMVRSELFGHKKGAFTGATEEHEGLVSVAHKGTLFLDEIGDLPEDVQASLLRLLETKEYRRMGENKERRADVRFLFATNRDLAKAVEAGTFNEALFHRINVFNIHIPRLRERKEDLPLLVEHFLSLLANGRPAAAMPEKTMKRLLSYGWPGNVRELRNVLERALILSEGGAITENCLPKELLDSNTCKSDAPPMSLENMEREHIAYVLSIYAGNKQKAAQVLGIGRKTLYRKIQKYGLE</sequence>
<dbReference type="Proteomes" id="UP001061361">
    <property type="component" value="Chromosome"/>
</dbReference>
<dbReference type="InterPro" id="IPR025944">
    <property type="entry name" value="Sigma_54_int_dom_CS"/>
</dbReference>
<evidence type="ECO:0000256" key="1">
    <source>
        <dbReference type="ARBA" id="ARBA00022741"/>
    </source>
</evidence>
<dbReference type="InterPro" id="IPR002197">
    <property type="entry name" value="HTH_Fis"/>
</dbReference>
<evidence type="ECO:0000313" key="9">
    <source>
        <dbReference type="EMBL" id="BDQ35585.1"/>
    </source>
</evidence>
<keyword evidence="6" id="KW-0597">Phosphoprotein</keyword>
<keyword evidence="1" id="KW-0547">Nucleotide-binding</keyword>
<evidence type="ECO:0000256" key="2">
    <source>
        <dbReference type="ARBA" id="ARBA00022840"/>
    </source>
</evidence>
<dbReference type="InterPro" id="IPR058031">
    <property type="entry name" value="AAA_lid_NorR"/>
</dbReference>
<dbReference type="Pfam" id="PF25601">
    <property type="entry name" value="AAA_lid_14"/>
    <property type="match status" value="1"/>
</dbReference>
<dbReference type="PROSITE" id="PS00676">
    <property type="entry name" value="SIGMA54_INTERACT_2"/>
    <property type="match status" value="1"/>
</dbReference>
<dbReference type="Gene3D" id="3.40.50.2300">
    <property type="match status" value="1"/>
</dbReference>
<dbReference type="InterPro" id="IPR025662">
    <property type="entry name" value="Sigma_54_int_dom_ATP-bd_1"/>
</dbReference>
<dbReference type="SUPFAM" id="SSF52172">
    <property type="entry name" value="CheY-like"/>
    <property type="match status" value="1"/>
</dbReference>
<dbReference type="InterPro" id="IPR011006">
    <property type="entry name" value="CheY-like_superfamily"/>
</dbReference>
<evidence type="ECO:0000256" key="3">
    <source>
        <dbReference type="ARBA" id="ARBA00023015"/>
    </source>
</evidence>
<dbReference type="Pfam" id="PF00072">
    <property type="entry name" value="Response_reg"/>
    <property type="match status" value="1"/>
</dbReference>
<dbReference type="PANTHER" id="PTHR32071:SF119">
    <property type="entry name" value="SIGMA L-DEPENDENT TRANSCRIPTIONAL REGULATOR YPLP-RELATED"/>
    <property type="match status" value="1"/>
</dbReference>
<dbReference type="EMBL" id="AP026708">
    <property type="protein sequence ID" value="BDQ35585.1"/>
    <property type="molecule type" value="Genomic_DNA"/>
</dbReference>
<dbReference type="Pfam" id="PF00158">
    <property type="entry name" value="Sigma54_activat"/>
    <property type="match status" value="1"/>
</dbReference>
<dbReference type="PROSITE" id="PS00688">
    <property type="entry name" value="SIGMA54_INTERACT_3"/>
    <property type="match status" value="1"/>
</dbReference>
<dbReference type="InterPro" id="IPR027417">
    <property type="entry name" value="P-loop_NTPase"/>
</dbReference>
<dbReference type="Gene3D" id="1.10.10.60">
    <property type="entry name" value="Homeodomain-like"/>
    <property type="match status" value="1"/>
</dbReference>
<dbReference type="InterPro" id="IPR002078">
    <property type="entry name" value="Sigma_54_int"/>
</dbReference>
<dbReference type="SMART" id="SM00382">
    <property type="entry name" value="AAA"/>
    <property type="match status" value="1"/>
</dbReference>
<dbReference type="Pfam" id="PF02954">
    <property type="entry name" value="HTH_8"/>
    <property type="match status" value="1"/>
</dbReference>
<gene>
    <name evidence="9" type="ORF">JCM14722_31270</name>
</gene>
<dbReference type="CDD" id="cd00009">
    <property type="entry name" value="AAA"/>
    <property type="match status" value="1"/>
</dbReference>
<dbReference type="SMART" id="SM00448">
    <property type="entry name" value="REC"/>
    <property type="match status" value="1"/>
</dbReference>
<dbReference type="PANTHER" id="PTHR32071">
    <property type="entry name" value="TRANSCRIPTIONAL REGULATORY PROTEIN"/>
    <property type="match status" value="1"/>
</dbReference>
<evidence type="ECO:0000259" key="7">
    <source>
        <dbReference type="PROSITE" id="PS50045"/>
    </source>
</evidence>
<evidence type="ECO:0000256" key="4">
    <source>
        <dbReference type="ARBA" id="ARBA00023125"/>
    </source>
</evidence>
<name>A0ABM8AVK2_9BACT</name>
<reference evidence="9" key="1">
    <citation type="submission" date="2022-08" db="EMBL/GenBank/DDBJ databases">
        <title>Genome Sequence of the sulphate-reducing bacterium, Pseudodesulfovibrio portus JCM14722.</title>
        <authorList>
            <person name="Kondo R."/>
            <person name="Kataoka T."/>
        </authorList>
    </citation>
    <scope>NUCLEOTIDE SEQUENCE</scope>
    <source>
        <strain evidence="9">JCM 14722</strain>
    </source>
</reference>
<feature type="modified residue" description="4-aspartylphosphate" evidence="6">
    <location>
        <position position="55"/>
    </location>
</feature>